<evidence type="ECO:0008006" key="3">
    <source>
        <dbReference type="Google" id="ProtNLM"/>
    </source>
</evidence>
<dbReference type="GO" id="GO:0003700">
    <property type="term" value="F:DNA-binding transcription factor activity"/>
    <property type="evidence" value="ECO:0007669"/>
    <property type="project" value="InterPro"/>
</dbReference>
<name>A0A2D0NAD1_FLAN2</name>
<comment type="caution">
    <text evidence="1">The sequence shown here is derived from an EMBL/GenBank/DDBJ whole genome shotgun (WGS) entry which is preliminary data.</text>
</comment>
<reference evidence="1 2" key="1">
    <citation type="submission" date="2017-10" db="EMBL/GenBank/DDBJ databases">
        <title>The draft genome sequence of Lewinella nigricans NBRC 102662.</title>
        <authorList>
            <person name="Wang K."/>
        </authorList>
    </citation>
    <scope>NUCLEOTIDE SEQUENCE [LARGE SCALE GENOMIC DNA]</scope>
    <source>
        <strain evidence="1 2">NBRC 102662</strain>
    </source>
</reference>
<dbReference type="InterPro" id="IPR013324">
    <property type="entry name" value="RNA_pol_sigma_r3/r4-like"/>
</dbReference>
<dbReference type="NCBIfam" id="TIGR02937">
    <property type="entry name" value="sigma70-ECF"/>
    <property type="match status" value="1"/>
</dbReference>
<dbReference type="SUPFAM" id="SSF88659">
    <property type="entry name" value="Sigma3 and sigma4 domains of RNA polymerase sigma factors"/>
    <property type="match status" value="1"/>
</dbReference>
<sequence length="183" mass="22132">MTDQEKINRIRQNDEPTMRAVYLEMRKVFIPWINQRYQLISQDAEDLFHLVYTIFIDNIFKGKLKTLSSSLKSYFFAIGKNKYPEIQRRKIRIREAIDEFLSGMDNWEDPVQEELEFEVMESALDALGEPCRELLTLYYYQNLSARLISQQMAYKNESTVRNQKYKCLKRLQQIFHRLRRQEV</sequence>
<dbReference type="InterPro" id="IPR036388">
    <property type="entry name" value="WH-like_DNA-bd_sf"/>
</dbReference>
<protein>
    <recommendedName>
        <fullName evidence="3">Sigma-70 family RNA polymerase sigma factor</fullName>
    </recommendedName>
</protein>
<dbReference type="OrthoDB" id="1099849at2"/>
<keyword evidence="2" id="KW-1185">Reference proteome</keyword>
<dbReference type="Gene3D" id="1.10.10.10">
    <property type="entry name" value="Winged helix-like DNA-binding domain superfamily/Winged helix DNA-binding domain"/>
    <property type="match status" value="1"/>
</dbReference>
<proteinExistence type="predicted"/>
<gene>
    <name evidence="1" type="ORF">CRP01_17545</name>
</gene>
<accession>A0A2D0NAD1</accession>
<evidence type="ECO:0000313" key="1">
    <source>
        <dbReference type="EMBL" id="PHN05320.1"/>
    </source>
</evidence>
<dbReference type="Proteomes" id="UP000223913">
    <property type="component" value="Unassembled WGS sequence"/>
</dbReference>
<organism evidence="1 2">
    <name type="scientific">Flavilitoribacter nigricans (strain ATCC 23147 / DSM 23189 / NBRC 102662 / NCIMB 1420 / SS-2)</name>
    <name type="common">Lewinella nigricans</name>
    <dbReference type="NCBI Taxonomy" id="1122177"/>
    <lineage>
        <taxon>Bacteria</taxon>
        <taxon>Pseudomonadati</taxon>
        <taxon>Bacteroidota</taxon>
        <taxon>Saprospiria</taxon>
        <taxon>Saprospirales</taxon>
        <taxon>Lewinellaceae</taxon>
        <taxon>Flavilitoribacter</taxon>
    </lineage>
</organism>
<dbReference type="EMBL" id="PDUD01000022">
    <property type="protein sequence ID" value="PHN05320.1"/>
    <property type="molecule type" value="Genomic_DNA"/>
</dbReference>
<dbReference type="InterPro" id="IPR014284">
    <property type="entry name" value="RNA_pol_sigma-70_dom"/>
</dbReference>
<dbReference type="AlphaFoldDB" id="A0A2D0NAD1"/>
<dbReference type="GO" id="GO:0006352">
    <property type="term" value="P:DNA-templated transcription initiation"/>
    <property type="evidence" value="ECO:0007669"/>
    <property type="project" value="InterPro"/>
</dbReference>
<dbReference type="Gene3D" id="1.10.1740.10">
    <property type="match status" value="1"/>
</dbReference>
<evidence type="ECO:0000313" key="2">
    <source>
        <dbReference type="Proteomes" id="UP000223913"/>
    </source>
</evidence>